<protein>
    <submittedName>
        <fullName evidence="1">Uncharacterized protein</fullName>
    </submittedName>
</protein>
<name>X1KD65_9ZZZZ</name>
<gene>
    <name evidence="1" type="ORF">S03H2_56502</name>
</gene>
<organism evidence="1">
    <name type="scientific">marine sediment metagenome</name>
    <dbReference type="NCBI Taxonomy" id="412755"/>
    <lineage>
        <taxon>unclassified sequences</taxon>
        <taxon>metagenomes</taxon>
        <taxon>ecological metagenomes</taxon>
    </lineage>
</organism>
<evidence type="ECO:0000313" key="1">
    <source>
        <dbReference type="EMBL" id="GAH88139.1"/>
    </source>
</evidence>
<dbReference type="EMBL" id="BARU01036147">
    <property type="protein sequence ID" value="GAH88139.1"/>
    <property type="molecule type" value="Genomic_DNA"/>
</dbReference>
<sequence>MNNNLLEIKEKVLKAINKVLKYDKILFEINSSERSIAFRLATYIEKEFPEWNVDFEYNRYADEIKVLKRDKKDKNFLPDIVVHKRTIRDNLLVIEIKKSSESIKGEKVKWDRERLEFLTSNKRYEYDLGVFVYFYVKLDSNKPPIIEYYKEGITKVQLKEIIKSEYIMASGLARSMKYLVTAERPGEKRFQQAEGLGVEIISWAEFVRIAELKDVVNDLQAKFKAEKG</sequence>
<feature type="non-terminal residue" evidence="1">
    <location>
        <position position="228"/>
    </location>
</feature>
<dbReference type="AlphaFoldDB" id="X1KD65"/>
<comment type="caution">
    <text evidence="1">The sequence shown here is derived from an EMBL/GenBank/DDBJ whole genome shotgun (WGS) entry which is preliminary data.</text>
</comment>
<accession>X1KD65</accession>
<reference evidence="1" key="1">
    <citation type="journal article" date="2014" name="Front. Microbiol.">
        <title>High frequency of phylogenetically diverse reductive dehalogenase-homologous genes in deep subseafloor sedimentary metagenomes.</title>
        <authorList>
            <person name="Kawai M."/>
            <person name="Futagami T."/>
            <person name="Toyoda A."/>
            <person name="Takaki Y."/>
            <person name="Nishi S."/>
            <person name="Hori S."/>
            <person name="Arai W."/>
            <person name="Tsubouchi T."/>
            <person name="Morono Y."/>
            <person name="Uchiyama I."/>
            <person name="Ito T."/>
            <person name="Fujiyama A."/>
            <person name="Inagaki F."/>
            <person name="Takami H."/>
        </authorList>
    </citation>
    <scope>NUCLEOTIDE SEQUENCE</scope>
    <source>
        <strain evidence="1">Expedition CK06-06</strain>
    </source>
</reference>
<proteinExistence type="predicted"/>